<name>A0ABU4K7H6_9ACTN</name>
<evidence type="ECO:0000259" key="1">
    <source>
        <dbReference type="Pfam" id="PF05685"/>
    </source>
</evidence>
<dbReference type="Gene3D" id="3.90.1570.10">
    <property type="entry name" value="tt1808, chain A"/>
    <property type="match status" value="1"/>
</dbReference>
<accession>A0ABU4K7H6</accession>
<dbReference type="CDD" id="cd06260">
    <property type="entry name" value="DUF820-like"/>
    <property type="match status" value="1"/>
</dbReference>
<dbReference type="InterPro" id="IPR011335">
    <property type="entry name" value="Restrct_endonuc-II-like"/>
</dbReference>
<gene>
    <name evidence="2" type="ORF">R2363_16195</name>
</gene>
<keyword evidence="2" id="KW-0540">Nuclease</keyword>
<proteinExistence type="predicted"/>
<keyword evidence="3" id="KW-1185">Reference proteome</keyword>
<dbReference type="PANTHER" id="PTHR35400:SF3">
    <property type="entry name" value="SLL1072 PROTEIN"/>
    <property type="match status" value="1"/>
</dbReference>
<dbReference type="RefSeq" id="WP_319010079.1">
    <property type="nucleotide sequence ID" value="NZ_JAWJZF010000372.1"/>
</dbReference>
<dbReference type="Proteomes" id="UP001278571">
    <property type="component" value="Unassembled WGS sequence"/>
</dbReference>
<feature type="domain" description="Putative restriction endonuclease" evidence="1">
    <location>
        <begin position="15"/>
        <end position="188"/>
    </location>
</feature>
<evidence type="ECO:0000313" key="2">
    <source>
        <dbReference type="EMBL" id="MDX2293707.1"/>
    </source>
</evidence>
<dbReference type="InterPro" id="IPR008538">
    <property type="entry name" value="Uma2"/>
</dbReference>
<comment type="caution">
    <text evidence="2">The sequence shown here is derived from an EMBL/GenBank/DDBJ whole genome shotgun (WGS) entry which is preliminary data.</text>
</comment>
<protein>
    <submittedName>
        <fullName evidence="2">Uma2 family endonuclease</fullName>
    </submittedName>
</protein>
<dbReference type="InterPro" id="IPR012296">
    <property type="entry name" value="Nuclease_put_TT1808"/>
</dbReference>
<organism evidence="2 3">
    <name type="scientific">Streptomyces roseolus</name>
    <dbReference type="NCBI Taxonomy" id="67358"/>
    <lineage>
        <taxon>Bacteria</taxon>
        <taxon>Bacillati</taxon>
        <taxon>Actinomycetota</taxon>
        <taxon>Actinomycetes</taxon>
        <taxon>Kitasatosporales</taxon>
        <taxon>Streptomycetaceae</taxon>
        <taxon>Streptomyces</taxon>
    </lineage>
</organism>
<dbReference type="Pfam" id="PF05685">
    <property type="entry name" value="Uma2"/>
    <property type="match status" value="1"/>
</dbReference>
<sequence>MSALAAESHDAGNGWEDLVRRWESMDRPEGCKVEIIEGIITVAPTPSARHNSIAYRVLRRLAAVIPEDWGVYQTQSVSIPSRMSAFIPDLLVAPLAELDGPGHLIPATAAELVVEVTSPSNASTDRITKAAVYAEAGVPLYLLIDRHAPGGPTVTLYGQPTGDVYRVLSAAPFGEKIHLPPPFDLTLDTAEFPSA</sequence>
<dbReference type="EMBL" id="JAWJZF010000372">
    <property type="protein sequence ID" value="MDX2293707.1"/>
    <property type="molecule type" value="Genomic_DNA"/>
</dbReference>
<keyword evidence="2" id="KW-0378">Hydrolase</keyword>
<reference evidence="2 3" key="1">
    <citation type="submission" date="2023-10" db="EMBL/GenBank/DDBJ databases">
        <authorList>
            <person name="Wang X.X."/>
        </authorList>
    </citation>
    <scope>NUCLEOTIDE SEQUENCE [LARGE SCALE GENOMIC DNA]</scope>
    <source>
        <strain evidence="2 3">NBRC 12816</strain>
    </source>
</reference>
<keyword evidence="2" id="KW-0255">Endonuclease</keyword>
<evidence type="ECO:0000313" key="3">
    <source>
        <dbReference type="Proteomes" id="UP001278571"/>
    </source>
</evidence>
<dbReference type="SUPFAM" id="SSF52980">
    <property type="entry name" value="Restriction endonuclease-like"/>
    <property type="match status" value="1"/>
</dbReference>
<dbReference type="PANTHER" id="PTHR35400">
    <property type="entry name" value="SLR1083 PROTEIN"/>
    <property type="match status" value="1"/>
</dbReference>
<dbReference type="GO" id="GO:0004519">
    <property type="term" value="F:endonuclease activity"/>
    <property type="evidence" value="ECO:0007669"/>
    <property type="project" value="UniProtKB-KW"/>
</dbReference>